<dbReference type="AlphaFoldDB" id="A0A841J5B8"/>
<evidence type="ECO:0000313" key="1">
    <source>
        <dbReference type="EMBL" id="MBB6125977.1"/>
    </source>
</evidence>
<gene>
    <name evidence="1" type="ORF">HDF22_000078</name>
</gene>
<dbReference type="PROSITE" id="PS51257">
    <property type="entry name" value="PROKAR_LIPOPROTEIN"/>
    <property type="match status" value="1"/>
</dbReference>
<name>A0A841J5B8_9SPHI</name>
<dbReference type="Gene3D" id="2.60.40.2340">
    <property type="match status" value="1"/>
</dbReference>
<proteinExistence type="predicted"/>
<sequence>MIYFKSGRPGITRIFSILLVIAVLAVSSCKKEYVKYPYNEIEQFTIQDATGVSLKATILGNDIIVYYPPFQAVPDFITPQITVSDQAVVQPASGTKVAFKNSTTFKVKAQDGSVKTYTLKPMPNNPQPVFDVDPAIRVWSYVNLSGEYLVPDTSRTQLSLIDKNNKEIKISGASFTTFTATHLVANLPLSVDTGNYKIKLVTNGQAVIKGPFHIDIPYLILAIPENIKTVKRGQDLLITSADGSSKYYKNILDSKASVYNSADGKNYSFDITITDTGIRAHIPADFPLLNIQSINIFDKSGNSYGSVDRWGDGVQVTE</sequence>
<dbReference type="RefSeq" id="WP_183584899.1">
    <property type="nucleotide sequence ID" value="NZ_JACHCA010000001.1"/>
</dbReference>
<dbReference type="Proteomes" id="UP000548326">
    <property type="component" value="Unassembled WGS sequence"/>
</dbReference>
<comment type="caution">
    <text evidence="1">The sequence shown here is derived from an EMBL/GenBank/DDBJ whole genome shotgun (WGS) entry which is preliminary data.</text>
</comment>
<evidence type="ECO:0008006" key="3">
    <source>
        <dbReference type="Google" id="ProtNLM"/>
    </source>
</evidence>
<accession>A0A841J5B8</accession>
<evidence type="ECO:0000313" key="2">
    <source>
        <dbReference type="Proteomes" id="UP000548326"/>
    </source>
</evidence>
<protein>
    <recommendedName>
        <fullName evidence="3">DUF5018 domain-containing protein</fullName>
    </recommendedName>
</protein>
<reference evidence="1 2" key="1">
    <citation type="submission" date="2020-08" db="EMBL/GenBank/DDBJ databases">
        <title>Genomic Encyclopedia of Type Strains, Phase IV (KMG-V): Genome sequencing to study the core and pangenomes of soil and plant-associated prokaryotes.</title>
        <authorList>
            <person name="Whitman W."/>
        </authorList>
    </citation>
    <scope>NUCLEOTIDE SEQUENCE [LARGE SCALE GENOMIC DNA]</scope>
    <source>
        <strain evidence="1 2">MP601</strain>
    </source>
</reference>
<organism evidence="1 2">
    <name type="scientific">Mucilaginibacter lappiensis</name>
    <dbReference type="NCBI Taxonomy" id="354630"/>
    <lineage>
        <taxon>Bacteria</taxon>
        <taxon>Pseudomonadati</taxon>
        <taxon>Bacteroidota</taxon>
        <taxon>Sphingobacteriia</taxon>
        <taxon>Sphingobacteriales</taxon>
        <taxon>Sphingobacteriaceae</taxon>
        <taxon>Mucilaginibacter</taxon>
    </lineage>
</organism>
<dbReference type="EMBL" id="JACHCA010000001">
    <property type="protein sequence ID" value="MBB6125977.1"/>
    <property type="molecule type" value="Genomic_DNA"/>
</dbReference>